<dbReference type="Proteomes" id="UP000028990">
    <property type="component" value="Unassembled WGS sequence"/>
</dbReference>
<reference evidence="2 3" key="1">
    <citation type="submission" date="2013-11" db="EMBL/GenBank/DDBJ databases">
        <title>The Damaraland mole rat (Fukomys damarensis) genome and evolution of African mole rats.</title>
        <authorList>
            <person name="Gladyshev V.N."/>
            <person name="Fang X."/>
        </authorList>
    </citation>
    <scope>NUCLEOTIDE SEQUENCE [LARGE SCALE GENOMIC DNA]</scope>
    <source>
        <tissue evidence="2">Liver</tissue>
    </source>
</reference>
<dbReference type="eggNOG" id="ENOG502S9FU">
    <property type="taxonomic scope" value="Eukaryota"/>
</dbReference>
<feature type="compositionally biased region" description="Polar residues" evidence="1">
    <location>
        <begin position="1112"/>
        <end position="1124"/>
    </location>
</feature>
<name>A0A091DLR0_FUKDA</name>
<keyword evidence="3" id="KW-1185">Reference proteome</keyword>
<feature type="compositionally biased region" description="Basic and acidic residues" evidence="1">
    <location>
        <begin position="1173"/>
        <end position="1187"/>
    </location>
</feature>
<dbReference type="Pfam" id="PF15395">
    <property type="entry name" value="DUF4617"/>
    <property type="match status" value="3"/>
</dbReference>
<feature type="region of interest" description="Disordered" evidence="1">
    <location>
        <begin position="133"/>
        <end position="157"/>
    </location>
</feature>
<gene>
    <name evidence="2" type="ORF">H920_07159</name>
</gene>
<protein>
    <recommendedName>
        <fullName evidence="4">Retroelement silencing factor 1</fullName>
    </recommendedName>
</protein>
<evidence type="ECO:0000313" key="3">
    <source>
        <dbReference type="Proteomes" id="UP000028990"/>
    </source>
</evidence>
<dbReference type="PANTHER" id="PTHR21604:SF0">
    <property type="entry name" value="RETROELEMENT SILENCING FACTOR 1"/>
    <property type="match status" value="1"/>
</dbReference>
<evidence type="ECO:0008006" key="4">
    <source>
        <dbReference type="Google" id="ProtNLM"/>
    </source>
</evidence>
<feature type="region of interest" description="Disordered" evidence="1">
    <location>
        <begin position="893"/>
        <end position="944"/>
    </location>
</feature>
<feature type="compositionally biased region" description="Polar residues" evidence="1">
    <location>
        <begin position="1075"/>
        <end position="1089"/>
    </location>
</feature>
<feature type="region of interest" description="Disordered" evidence="1">
    <location>
        <begin position="1327"/>
        <end position="1388"/>
    </location>
</feature>
<dbReference type="STRING" id="885580.ENSFDAP00000003043"/>
<feature type="region of interest" description="Disordered" evidence="1">
    <location>
        <begin position="367"/>
        <end position="388"/>
    </location>
</feature>
<proteinExistence type="predicted"/>
<feature type="compositionally biased region" description="Polar residues" evidence="1">
    <location>
        <begin position="984"/>
        <end position="1001"/>
    </location>
</feature>
<feature type="compositionally biased region" description="Polar residues" evidence="1">
    <location>
        <begin position="794"/>
        <end position="805"/>
    </location>
</feature>
<feature type="compositionally biased region" description="Polar residues" evidence="1">
    <location>
        <begin position="1134"/>
        <end position="1143"/>
    </location>
</feature>
<feature type="region of interest" description="Disordered" evidence="1">
    <location>
        <begin position="975"/>
        <end position="1187"/>
    </location>
</feature>
<feature type="compositionally biased region" description="Basic and acidic residues" evidence="1">
    <location>
        <begin position="1061"/>
        <end position="1070"/>
    </location>
</feature>
<feature type="compositionally biased region" description="Basic and acidic residues" evidence="1">
    <location>
        <begin position="470"/>
        <end position="486"/>
    </location>
</feature>
<sequence length="1561" mass="171982">MSWNTQPQRASLPPQYRKIQPAFPPQYAANQLSTSQSSFSCLSSNQEACMYLSNSNTVSQPLPNVRNYNIPLQIPASNLPNRSVVASQTIERTVYANAKGPMKANQNLQVPSGVTQNLRWKSLMMNSTPSHMEATTSRHSHFGTNPANSHALQSQRVAPDTYSVQLQVMQDSPRVPVALQGSQGSNQSLSNQQVDWAQQRASDELPYPDHRPLPKQHFYSAQSFLQDPSVHNKILMSSAPSQITHNQLPASVQSNQSAAILYQYTLQASTKPPPPPPYDCRYGNQPLQGAQHVTKHLSVDVLQGPQIHSSEVKKDFFPGFQPQWQSTNENVVPFGNSCDVKTDASVKQPFMEPARSVDGVQTLSQNNQEKKMDSYNPPSNQGTDPAVTKEKLARDIKSLMEIKKKFSELARKIKINKDLLMAAGCKPNNSLSSEPAQHPEFSKEIPAKGHCPAELVKTCLNLWKNQPSKVTEEKPSKSGEEKHANESTHISAGISKPLEFPIQNPCSAERNPQNKMENALQEAALSMLVQNYEPSCANVTKGTELQIAVVSPLILSNVIKEITPEALPETMYPVIKEGSICSLQNQLAENAAVTAALKVDVSKPVMGSMTSARVFPLIQKEKQNDTNNGDSQNTPGIHKEQCCQLNGPQPLSKPKDRILVAGDLLQIEDICSLVEGDVSYNSKIAEMFNSSLENVEPQKLSLPNEQAISTGHQEEQVGQATESKDLGLQNNEYTRCPDFPCEIAPVREEPPKLVGSSSEPVEPGILEESDLGKTTKNEGIAKNSHYSPPAVLQQDFNSGDINTSGDDAVQGPAASELHDDNTSVLYIHDQLSELLKEFPYGIEGLNECKSFASQKKLEQIPEDQTGGKISCDPKEPTDQIKITILSSEQMKELFPEQDESSGDRLPPPKLDKLAETQKKKHVAEVGSQCDPRTQEEGESPDSVVDTDNIHCCALGWLAMIYEGVPKCRCNAVEGKREEQLVPVESSSCKQRPEQGPQTSGADLTIVKLDSVSNNPKTPVTDEKTHLPKIHGNNTKDSSKTRKDDTKRRRQELPGEVPPKWKSSDKKDTSKMKQGASANMGQELTGQFSSKRNEPDPLQRNKKLKLKFHEVKFQSSDKITFSDPVSQEGPEKKCTPQNSCQLNPKTGLLPNKGLKRENNSFVQSSSQEKKKLKFKESPQERHLEKRKIDQGERLDLEIKKKKCSEQEQSKNAGVTIKLCNILPNPNEKAITKENLTSKAKSLEVNDARGTATVKEKTASQTKSTDSKDINETTSLKDKAASLAKSSGTKDGSCKVKKVITLQEYFQRKKQKEITKTAKKTCLENVLGNSAPSGSVQLSAQAESCRKSNGKGDSGIETLKDASKVNTNPGKNLKAHPPEESKACNLSRSVEGRADAKQLIKTKLDKTLSSVSSEVSSQGKEQRKSYLNRLSFRCTERESICLTTLSSSLAKLGKDKKSQEQKPKASLPGKDSTVKPGMLEFKLCPDVMLKNTNSVEDKYDLRAHPEAQAATQGVNSRLLQRSASADGREVQQNQVKDSRAMFQTYKQLYLQKRGRSLGSSPVQ</sequence>
<dbReference type="PANTHER" id="PTHR21604">
    <property type="entry name" value="RETROELEMENT SILENCING FACTOR 1"/>
    <property type="match status" value="1"/>
</dbReference>
<accession>A0A091DLR0</accession>
<feature type="compositionally biased region" description="Polar residues" evidence="1">
    <location>
        <begin position="1327"/>
        <end position="1340"/>
    </location>
</feature>
<dbReference type="InterPro" id="IPR027866">
    <property type="entry name" value="RESF1"/>
</dbReference>
<dbReference type="GO" id="GO:1990226">
    <property type="term" value="F:histone methyltransferase binding"/>
    <property type="evidence" value="ECO:0007669"/>
    <property type="project" value="TreeGrafter"/>
</dbReference>
<feature type="region of interest" description="Disordered" evidence="1">
    <location>
        <begin position="620"/>
        <end position="640"/>
    </location>
</feature>
<feature type="compositionally biased region" description="Low complexity" evidence="1">
    <location>
        <begin position="179"/>
        <end position="193"/>
    </location>
</feature>
<feature type="compositionally biased region" description="Basic and acidic residues" evidence="1">
    <location>
        <begin position="1263"/>
        <end position="1278"/>
    </location>
</feature>
<feature type="region of interest" description="Disordered" evidence="1">
    <location>
        <begin position="1245"/>
        <end position="1289"/>
    </location>
</feature>
<dbReference type="EMBL" id="KN122282">
    <property type="protein sequence ID" value="KFO31418.1"/>
    <property type="molecule type" value="Genomic_DNA"/>
</dbReference>
<organism evidence="2 3">
    <name type="scientific">Fukomys damarensis</name>
    <name type="common">Damaraland mole rat</name>
    <name type="synonym">Cryptomys damarensis</name>
    <dbReference type="NCBI Taxonomy" id="885580"/>
    <lineage>
        <taxon>Eukaryota</taxon>
        <taxon>Metazoa</taxon>
        <taxon>Chordata</taxon>
        <taxon>Craniata</taxon>
        <taxon>Vertebrata</taxon>
        <taxon>Euteleostomi</taxon>
        <taxon>Mammalia</taxon>
        <taxon>Eutheria</taxon>
        <taxon>Euarchontoglires</taxon>
        <taxon>Glires</taxon>
        <taxon>Rodentia</taxon>
        <taxon>Hystricomorpha</taxon>
        <taxon>Bathyergidae</taxon>
        <taxon>Fukomys</taxon>
    </lineage>
</organism>
<feature type="region of interest" description="Disordered" evidence="1">
    <location>
        <begin position="1450"/>
        <end position="1471"/>
    </location>
</feature>
<evidence type="ECO:0000256" key="1">
    <source>
        <dbReference type="SAM" id="MobiDB-lite"/>
    </source>
</evidence>
<feature type="region of interest" description="Disordered" evidence="1">
    <location>
        <begin position="467"/>
        <end position="490"/>
    </location>
</feature>
<dbReference type="GO" id="GO:0005634">
    <property type="term" value="C:nucleus"/>
    <property type="evidence" value="ECO:0007669"/>
    <property type="project" value="TreeGrafter"/>
</dbReference>
<feature type="region of interest" description="Disordered" evidence="1">
    <location>
        <begin position="778"/>
        <end position="816"/>
    </location>
</feature>
<feature type="compositionally biased region" description="Basic and acidic residues" evidence="1">
    <location>
        <begin position="1450"/>
        <end position="1461"/>
    </location>
</feature>
<feature type="compositionally biased region" description="Basic and acidic residues" evidence="1">
    <location>
        <begin position="1036"/>
        <end position="1052"/>
    </location>
</feature>
<feature type="compositionally biased region" description="Polar residues" evidence="1">
    <location>
        <begin position="625"/>
        <end position="635"/>
    </location>
</feature>
<feature type="region of interest" description="Disordered" evidence="1">
    <location>
        <begin position="177"/>
        <end position="197"/>
    </location>
</feature>
<evidence type="ECO:0000313" key="2">
    <source>
        <dbReference type="EMBL" id="KFO31418.1"/>
    </source>
</evidence>